<keyword evidence="2" id="KW-0732">Signal</keyword>
<evidence type="ECO:0000259" key="3">
    <source>
        <dbReference type="Pfam" id="PF25483"/>
    </source>
</evidence>
<evidence type="ECO:0000313" key="5">
    <source>
        <dbReference type="Proteomes" id="UP000241769"/>
    </source>
</evidence>
<feature type="transmembrane region" description="Helical" evidence="1">
    <location>
        <begin position="691"/>
        <end position="710"/>
    </location>
</feature>
<feature type="domain" description="DUF7906" evidence="3">
    <location>
        <begin position="45"/>
        <end position="269"/>
    </location>
</feature>
<accession>A0A2P6NT91</accession>
<keyword evidence="1" id="KW-0472">Membrane</keyword>
<dbReference type="PANTHER" id="PTHR31515">
    <property type="entry name" value="TRANSMEMBRANE PROTEIN-RELATED"/>
    <property type="match status" value="1"/>
</dbReference>
<dbReference type="PANTHER" id="PTHR31515:SF0">
    <property type="entry name" value="TRANSMEMBRANE PROTEIN"/>
    <property type="match status" value="1"/>
</dbReference>
<feature type="chain" id="PRO_5015127614" description="DUF7906 domain-containing protein" evidence="2">
    <location>
        <begin position="23"/>
        <end position="712"/>
    </location>
</feature>
<evidence type="ECO:0000256" key="2">
    <source>
        <dbReference type="SAM" id="SignalP"/>
    </source>
</evidence>
<protein>
    <recommendedName>
        <fullName evidence="3">DUF7906 domain-containing protein</fullName>
    </recommendedName>
</protein>
<name>A0A2P6NT91_9EUKA</name>
<dbReference type="Pfam" id="PF25483">
    <property type="entry name" value="DUF7906"/>
    <property type="match status" value="1"/>
</dbReference>
<keyword evidence="1" id="KW-1133">Transmembrane helix</keyword>
<keyword evidence="1" id="KW-0812">Transmembrane</keyword>
<dbReference type="AlphaFoldDB" id="A0A2P6NT91"/>
<comment type="caution">
    <text evidence="4">The sequence shown here is derived from an EMBL/GenBank/DDBJ whole genome shotgun (WGS) entry which is preliminary data.</text>
</comment>
<sequence>MHHGRAVLRTILIGLILGYTYAALEINNPEFKSTPFDDLSIQGRIGVRVILIDDGGDEDVSKISDLLERTLPDRIPQMIMEDGESIAPPTQTRIDITYQVKTVSSAPFLSALKRLISTGTKSPHVIPISSVQQVFEDYIQNLEREDTSAAITYNHFIINIPSPAFLSFNGIHVNANTRYLYTSSSDPERCVSPADVILILHRCAANHWVGRGRYLVSDVSKHAIRCAAGNNGHIASFTDPLSTDANLNQRPLSFIVRLVTSAIEQVLVPDFSIQTTHEVSRILAPVIVLRNHQGAHPFGHNSPDIRITEIHRWAKAATPPGIELHLLRGVHNVHEHHHISLSISKCTKFRTFYTTEENRLESQLTEYLDSQCLHHQLRSVEDILGSGLVEHDKETILFNSQLSSSSHKAKGKMSVEDMDKVANKQGVRVVPVYVLSTRGGHKYLDNYKAMSISDDSIILLRDDETADVSVGQYCTDPLDRVRDLPASIHGNMTTQLIIRSLTSWLGGLVDPTKTNTNGRYDYTWSQGYHPFHAHPSDVSMGEIFRDISTRNAILSRVVTSAVPLRRSLEKIVEFSTKYIHHPIMKKMKDKNYSWKWVDQMLEAVKESDSASPVAAATVSHLNRQFASIEKTFSAISESLSQYKLSEALQKTSSLSFTAKMFEDVVHSEIEETEAALFCCSLDAQIPEDHSWKYVITFVIFMMISVAVFYVTI</sequence>
<evidence type="ECO:0000256" key="1">
    <source>
        <dbReference type="SAM" id="Phobius"/>
    </source>
</evidence>
<dbReference type="EMBL" id="MDYQ01000022">
    <property type="protein sequence ID" value="PRP87185.1"/>
    <property type="molecule type" value="Genomic_DNA"/>
</dbReference>
<evidence type="ECO:0000313" key="4">
    <source>
        <dbReference type="EMBL" id="PRP87185.1"/>
    </source>
</evidence>
<keyword evidence="5" id="KW-1185">Reference proteome</keyword>
<proteinExistence type="predicted"/>
<dbReference type="InParanoid" id="A0A2P6NT91"/>
<gene>
    <name evidence="4" type="ORF">PROFUN_01447</name>
</gene>
<dbReference type="OrthoDB" id="18451at2759"/>
<organism evidence="4 5">
    <name type="scientific">Planoprotostelium fungivorum</name>
    <dbReference type="NCBI Taxonomy" id="1890364"/>
    <lineage>
        <taxon>Eukaryota</taxon>
        <taxon>Amoebozoa</taxon>
        <taxon>Evosea</taxon>
        <taxon>Variosea</taxon>
        <taxon>Cavosteliida</taxon>
        <taxon>Cavosteliaceae</taxon>
        <taxon>Planoprotostelium</taxon>
    </lineage>
</organism>
<dbReference type="Proteomes" id="UP000241769">
    <property type="component" value="Unassembled WGS sequence"/>
</dbReference>
<feature type="signal peptide" evidence="2">
    <location>
        <begin position="1"/>
        <end position="22"/>
    </location>
</feature>
<dbReference type="FunCoup" id="A0A2P6NT91">
    <property type="interactions" value="8"/>
</dbReference>
<dbReference type="InterPro" id="IPR057228">
    <property type="entry name" value="DUF7906"/>
</dbReference>
<reference evidence="4 5" key="1">
    <citation type="journal article" date="2018" name="Genome Biol. Evol.">
        <title>Multiple Roots of Fruiting Body Formation in Amoebozoa.</title>
        <authorList>
            <person name="Hillmann F."/>
            <person name="Forbes G."/>
            <person name="Novohradska S."/>
            <person name="Ferling I."/>
            <person name="Riege K."/>
            <person name="Groth M."/>
            <person name="Westermann M."/>
            <person name="Marz M."/>
            <person name="Spaller T."/>
            <person name="Winckler T."/>
            <person name="Schaap P."/>
            <person name="Glockner G."/>
        </authorList>
    </citation>
    <scope>NUCLEOTIDE SEQUENCE [LARGE SCALE GENOMIC DNA]</scope>
    <source>
        <strain evidence="4 5">Jena</strain>
    </source>
</reference>